<reference evidence="2 3" key="1">
    <citation type="submission" date="2018-06" db="EMBL/GenBank/DDBJ databases">
        <authorList>
            <consortium name="Pathogen Informatics"/>
            <person name="Doyle S."/>
        </authorList>
    </citation>
    <scope>NUCLEOTIDE SEQUENCE [LARGE SCALE GENOMIC DNA]</scope>
    <source>
        <strain evidence="2 3">NCTC10717</strain>
    </source>
</reference>
<dbReference type="Proteomes" id="UP000254575">
    <property type="component" value="Unassembled WGS sequence"/>
</dbReference>
<dbReference type="EMBL" id="UHIA01000003">
    <property type="protein sequence ID" value="SUO92360.1"/>
    <property type="molecule type" value="Genomic_DNA"/>
</dbReference>
<dbReference type="InterPro" id="IPR043168">
    <property type="entry name" value="DegV_C"/>
</dbReference>
<dbReference type="NCBIfam" id="TIGR00762">
    <property type="entry name" value="DegV"/>
    <property type="match status" value="1"/>
</dbReference>
<evidence type="ECO:0000313" key="3">
    <source>
        <dbReference type="Proteomes" id="UP000254575"/>
    </source>
</evidence>
<dbReference type="InterPro" id="IPR003797">
    <property type="entry name" value="DegV"/>
</dbReference>
<dbReference type="InterPro" id="IPR050270">
    <property type="entry name" value="DegV_domain_contain"/>
</dbReference>
<dbReference type="Gene3D" id="3.40.50.10170">
    <property type="match status" value="1"/>
</dbReference>
<gene>
    <name evidence="2" type="ORF">NCTC10717_00510</name>
</gene>
<dbReference type="PANTHER" id="PTHR33434:SF2">
    <property type="entry name" value="FATTY ACID-BINDING PROTEIN TM_1468"/>
    <property type="match status" value="1"/>
</dbReference>
<sequence>MQSKKHQCAIVCASTSSLDDFEGKPKNIQVLRLHVHTPPNNDYLDGQNLRAQSFYRWMQNNPKLLPSTQPPDMESIVETFEYLAKKGYTDIIVPTISSTLSRTYADVSDIARLMRKQVTVHVVDTGTVGIMEGLFSLKANQMLNEHYTPLEIVRRLTVMARQMHIFFVLDSTQYLVKNGRISTMKGALSTIFNIKPILHFHNGSLKQAGKIAKIENAIEHLMKLAKETQEGRRAQIIGMYSGDSALYKRLEDQLQRSYGVKVPAYPITPVVGAHIGPRAIGLGLWVHDHSDIKGL</sequence>
<evidence type="ECO:0000313" key="2">
    <source>
        <dbReference type="EMBL" id="SUO92360.1"/>
    </source>
</evidence>
<dbReference type="RefSeq" id="WP_115217801.1">
    <property type="nucleotide sequence ID" value="NZ_UHIA01000003.1"/>
</dbReference>
<dbReference type="PANTHER" id="PTHR33434">
    <property type="entry name" value="DEGV DOMAIN-CONTAINING PROTEIN DR_1986-RELATED"/>
    <property type="match status" value="1"/>
</dbReference>
<dbReference type="Gene3D" id="3.30.1180.10">
    <property type="match status" value="1"/>
</dbReference>
<organism evidence="2 3">
    <name type="scientific">Suttonella indologenes</name>
    <dbReference type="NCBI Taxonomy" id="13276"/>
    <lineage>
        <taxon>Bacteria</taxon>
        <taxon>Pseudomonadati</taxon>
        <taxon>Pseudomonadota</taxon>
        <taxon>Gammaproteobacteria</taxon>
        <taxon>Cardiobacteriales</taxon>
        <taxon>Cardiobacteriaceae</taxon>
        <taxon>Suttonella</taxon>
    </lineage>
</organism>
<dbReference type="GO" id="GO:0008289">
    <property type="term" value="F:lipid binding"/>
    <property type="evidence" value="ECO:0007669"/>
    <property type="project" value="UniProtKB-KW"/>
</dbReference>
<keyword evidence="3" id="KW-1185">Reference proteome</keyword>
<dbReference type="OrthoDB" id="6190387at2"/>
<proteinExistence type="predicted"/>
<name>A0A380MIZ9_9GAMM</name>
<dbReference type="AlphaFoldDB" id="A0A380MIZ9"/>
<keyword evidence="1" id="KW-0446">Lipid-binding</keyword>
<dbReference type="SUPFAM" id="SSF82549">
    <property type="entry name" value="DAK1/DegV-like"/>
    <property type="match status" value="1"/>
</dbReference>
<protein>
    <submittedName>
        <fullName evidence="2">DegV domain-containing protein SAV0749</fullName>
    </submittedName>
</protein>
<dbReference type="PROSITE" id="PS51482">
    <property type="entry name" value="DEGV"/>
    <property type="match status" value="1"/>
</dbReference>
<evidence type="ECO:0000256" key="1">
    <source>
        <dbReference type="ARBA" id="ARBA00023121"/>
    </source>
</evidence>
<accession>A0A380MIZ9</accession>
<dbReference type="Pfam" id="PF02645">
    <property type="entry name" value="DegV"/>
    <property type="match status" value="1"/>
</dbReference>